<accession>A0ABQ5HZU4</accession>
<protein>
    <recommendedName>
        <fullName evidence="3">DUF4283 domain-containing protein</fullName>
    </recommendedName>
</protein>
<keyword evidence="2" id="KW-1185">Reference proteome</keyword>
<comment type="caution">
    <text evidence="1">The sequence shown here is derived from an EMBL/GenBank/DDBJ whole genome shotgun (WGS) entry which is preliminary data.</text>
</comment>
<name>A0ABQ5HZU4_9ASTR</name>
<dbReference type="EMBL" id="BQNB010020196">
    <property type="protein sequence ID" value="GJT93378.1"/>
    <property type="molecule type" value="Genomic_DNA"/>
</dbReference>
<reference evidence="1" key="2">
    <citation type="submission" date="2022-01" db="EMBL/GenBank/DDBJ databases">
        <authorList>
            <person name="Yamashiro T."/>
            <person name="Shiraishi A."/>
            <person name="Satake H."/>
            <person name="Nakayama K."/>
        </authorList>
    </citation>
    <scope>NUCLEOTIDE SEQUENCE</scope>
</reference>
<proteinExistence type="predicted"/>
<gene>
    <name evidence="1" type="ORF">Tco_1082223</name>
</gene>
<reference evidence="1" key="1">
    <citation type="journal article" date="2022" name="Int. J. Mol. Sci.">
        <title>Draft Genome of Tanacetum Coccineum: Genomic Comparison of Closely Related Tanacetum-Family Plants.</title>
        <authorList>
            <person name="Yamashiro T."/>
            <person name="Shiraishi A."/>
            <person name="Nakayama K."/>
            <person name="Satake H."/>
        </authorList>
    </citation>
    <scope>NUCLEOTIDE SEQUENCE</scope>
</reference>
<evidence type="ECO:0000313" key="1">
    <source>
        <dbReference type="EMBL" id="GJT93378.1"/>
    </source>
</evidence>
<organism evidence="1 2">
    <name type="scientific">Tanacetum coccineum</name>
    <dbReference type="NCBI Taxonomy" id="301880"/>
    <lineage>
        <taxon>Eukaryota</taxon>
        <taxon>Viridiplantae</taxon>
        <taxon>Streptophyta</taxon>
        <taxon>Embryophyta</taxon>
        <taxon>Tracheophyta</taxon>
        <taxon>Spermatophyta</taxon>
        <taxon>Magnoliopsida</taxon>
        <taxon>eudicotyledons</taxon>
        <taxon>Gunneridae</taxon>
        <taxon>Pentapetalae</taxon>
        <taxon>asterids</taxon>
        <taxon>campanulids</taxon>
        <taxon>Asterales</taxon>
        <taxon>Asteraceae</taxon>
        <taxon>Asteroideae</taxon>
        <taxon>Anthemideae</taxon>
        <taxon>Anthemidinae</taxon>
        <taxon>Tanacetum</taxon>
    </lineage>
</organism>
<sequence>MVLVLPIKSLDIEPLSAWIWIKPIFFLCHLTLDTPDPNRRNIMIELLPDLVDLLETTLKAGPSKSALLSFFFPIRLQNQLMNKLISPVCRRGMTQSGFGDAGLSSSITSFNQSGLVLTLRRCAISVSSEFEIFVSSGIGTSSTGYLE</sequence>
<dbReference type="Proteomes" id="UP001151760">
    <property type="component" value="Unassembled WGS sequence"/>
</dbReference>
<evidence type="ECO:0000313" key="2">
    <source>
        <dbReference type="Proteomes" id="UP001151760"/>
    </source>
</evidence>
<evidence type="ECO:0008006" key="3">
    <source>
        <dbReference type="Google" id="ProtNLM"/>
    </source>
</evidence>